<accession>A0ABQ5I5P9</accession>
<evidence type="ECO:0000313" key="1">
    <source>
        <dbReference type="EMBL" id="GJT94980.1"/>
    </source>
</evidence>
<reference evidence="1" key="2">
    <citation type="submission" date="2022-01" db="EMBL/GenBank/DDBJ databases">
        <authorList>
            <person name="Yamashiro T."/>
            <person name="Shiraishi A."/>
            <person name="Satake H."/>
            <person name="Nakayama K."/>
        </authorList>
    </citation>
    <scope>NUCLEOTIDE SEQUENCE</scope>
</reference>
<dbReference type="EMBL" id="BQNB010020346">
    <property type="protein sequence ID" value="GJT94980.1"/>
    <property type="molecule type" value="Genomic_DNA"/>
</dbReference>
<reference evidence="1" key="1">
    <citation type="journal article" date="2022" name="Int. J. Mol. Sci.">
        <title>Draft Genome of Tanacetum Coccineum: Genomic Comparison of Closely Related Tanacetum-Family Plants.</title>
        <authorList>
            <person name="Yamashiro T."/>
            <person name="Shiraishi A."/>
            <person name="Nakayama K."/>
            <person name="Satake H."/>
        </authorList>
    </citation>
    <scope>NUCLEOTIDE SEQUENCE</scope>
</reference>
<name>A0ABQ5I5P9_9ASTR</name>
<gene>
    <name evidence="1" type="ORF">Tco_1090498</name>
</gene>
<organism evidence="1 2">
    <name type="scientific">Tanacetum coccineum</name>
    <dbReference type="NCBI Taxonomy" id="301880"/>
    <lineage>
        <taxon>Eukaryota</taxon>
        <taxon>Viridiplantae</taxon>
        <taxon>Streptophyta</taxon>
        <taxon>Embryophyta</taxon>
        <taxon>Tracheophyta</taxon>
        <taxon>Spermatophyta</taxon>
        <taxon>Magnoliopsida</taxon>
        <taxon>eudicotyledons</taxon>
        <taxon>Gunneridae</taxon>
        <taxon>Pentapetalae</taxon>
        <taxon>asterids</taxon>
        <taxon>campanulids</taxon>
        <taxon>Asterales</taxon>
        <taxon>Asteraceae</taxon>
        <taxon>Asteroideae</taxon>
        <taxon>Anthemideae</taxon>
        <taxon>Anthemidinae</taxon>
        <taxon>Tanacetum</taxon>
    </lineage>
</organism>
<comment type="caution">
    <text evidence="1">The sequence shown here is derived from an EMBL/GenBank/DDBJ whole genome shotgun (WGS) entry which is preliminary data.</text>
</comment>
<keyword evidence="2" id="KW-1185">Reference proteome</keyword>
<protein>
    <submittedName>
        <fullName evidence="1">Uncharacterized protein</fullName>
    </submittedName>
</protein>
<sequence>MQCCTSVIHISDLHTWKEDDLSIMKKLVEQHNVPLEHRFLLLTSVRYAHAFRSPRPEYTNELLKLVKSEDTISLTIRTLAMHALGSQLAAASAVSSLNNTIDPSSIEFNEALLQFYLLQLPGSIIRGSGMILTFLPLLENADPPHMI</sequence>
<dbReference type="Proteomes" id="UP001151760">
    <property type="component" value="Unassembled WGS sequence"/>
</dbReference>
<evidence type="ECO:0000313" key="2">
    <source>
        <dbReference type="Proteomes" id="UP001151760"/>
    </source>
</evidence>
<proteinExistence type="predicted"/>